<dbReference type="Pfam" id="PF23550">
    <property type="entry name" value="zf_Tbcl_Rhp7"/>
    <property type="match status" value="1"/>
</dbReference>
<comment type="caution">
    <text evidence="4">The sequence shown here is derived from an EMBL/GenBank/DDBJ whole genome shotgun (WGS) entry which is preliminary data.</text>
</comment>
<evidence type="ECO:0000256" key="1">
    <source>
        <dbReference type="SAM" id="MobiDB-lite"/>
    </source>
</evidence>
<feature type="compositionally biased region" description="Basic residues" evidence="1">
    <location>
        <begin position="463"/>
        <end position="478"/>
    </location>
</feature>
<dbReference type="SUPFAM" id="SSF52047">
    <property type="entry name" value="RNI-like"/>
    <property type="match status" value="1"/>
</dbReference>
<feature type="region of interest" description="Disordered" evidence="1">
    <location>
        <begin position="403"/>
        <end position="486"/>
    </location>
</feature>
<dbReference type="Proteomes" id="UP001280581">
    <property type="component" value="Unassembled WGS sequence"/>
</dbReference>
<reference evidence="4 5" key="1">
    <citation type="submission" date="2021-02" db="EMBL/GenBank/DDBJ databases">
        <title>Genome assembly of Pseudopithomyces chartarum.</title>
        <authorList>
            <person name="Jauregui R."/>
            <person name="Singh J."/>
            <person name="Voisey C."/>
        </authorList>
    </citation>
    <scope>NUCLEOTIDE SEQUENCE [LARGE SCALE GENOMIC DNA]</scope>
    <source>
        <strain evidence="4 5">AGR01</strain>
    </source>
</reference>
<proteinExistence type="predicted"/>
<protein>
    <recommendedName>
        <fullName evidence="6">Stc1 domain-containing protein</fullName>
    </recommendedName>
</protein>
<dbReference type="Pfam" id="PF12898">
    <property type="entry name" value="Stc1"/>
    <property type="match status" value="1"/>
</dbReference>
<feature type="compositionally biased region" description="Polar residues" evidence="1">
    <location>
        <begin position="215"/>
        <end position="238"/>
    </location>
</feature>
<dbReference type="InterPro" id="IPR006553">
    <property type="entry name" value="Leu-rich_rpt_Cys-con_subtyp"/>
</dbReference>
<accession>A0AAN6RK13</accession>
<evidence type="ECO:0000259" key="2">
    <source>
        <dbReference type="Pfam" id="PF12898"/>
    </source>
</evidence>
<dbReference type="InterPro" id="IPR056451">
    <property type="entry name" value="Znf_Tbcl_Rhp7"/>
</dbReference>
<feature type="compositionally biased region" description="Acidic residues" evidence="1">
    <location>
        <begin position="306"/>
        <end position="320"/>
    </location>
</feature>
<feature type="compositionally biased region" description="Low complexity" evidence="1">
    <location>
        <begin position="250"/>
        <end position="259"/>
    </location>
</feature>
<feature type="domain" description="DNA repair protein rhp7 treble clef" evidence="3">
    <location>
        <begin position="500"/>
        <end position="538"/>
    </location>
</feature>
<evidence type="ECO:0000313" key="4">
    <source>
        <dbReference type="EMBL" id="KAK3215348.1"/>
    </source>
</evidence>
<feature type="region of interest" description="Disordered" evidence="1">
    <location>
        <begin position="215"/>
        <end position="259"/>
    </location>
</feature>
<organism evidence="4 5">
    <name type="scientific">Pseudopithomyces chartarum</name>
    <dbReference type="NCBI Taxonomy" id="1892770"/>
    <lineage>
        <taxon>Eukaryota</taxon>
        <taxon>Fungi</taxon>
        <taxon>Dikarya</taxon>
        <taxon>Ascomycota</taxon>
        <taxon>Pezizomycotina</taxon>
        <taxon>Dothideomycetes</taxon>
        <taxon>Pleosporomycetidae</taxon>
        <taxon>Pleosporales</taxon>
        <taxon>Massarineae</taxon>
        <taxon>Didymosphaeriaceae</taxon>
        <taxon>Pseudopithomyces</taxon>
    </lineage>
</organism>
<dbReference type="SMART" id="SM00367">
    <property type="entry name" value="LRR_CC"/>
    <property type="match status" value="2"/>
</dbReference>
<keyword evidence="5" id="KW-1185">Reference proteome</keyword>
<dbReference type="Gene3D" id="3.80.10.10">
    <property type="entry name" value="Ribonuclease Inhibitor"/>
    <property type="match status" value="2"/>
</dbReference>
<dbReference type="InterPro" id="IPR032675">
    <property type="entry name" value="LRR_dom_sf"/>
</dbReference>
<dbReference type="FunFam" id="3.80.10.10:FF:000601">
    <property type="entry name" value="DNA repair protein Rad7, protein"/>
    <property type="match status" value="1"/>
</dbReference>
<gene>
    <name evidence="4" type="ORF">GRF29_19g2982084</name>
</gene>
<feature type="domain" description="Stc1" evidence="2">
    <location>
        <begin position="28"/>
        <end position="109"/>
    </location>
</feature>
<dbReference type="PANTHER" id="PTHR13318">
    <property type="entry name" value="PARTNER OF PAIRED, ISOFORM B-RELATED"/>
    <property type="match status" value="1"/>
</dbReference>
<feature type="compositionally biased region" description="Acidic residues" evidence="1">
    <location>
        <begin position="414"/>
        <end position="426"/>
    </location>
</feature>
<dbReference type="GO" id="GO:0031146">
    <property type="term" value="P:SCF-dependent proteasomal ubiquitin-dependent protein catabolic process"/>
    <property type="evidence" value="ECO:0007669"/>
    <property type="project" value="TreeGrafter"/>
</dbReference>
<evidence type="ECO:0008006" key="6">
    <source>
        <dbReference type="Google" id="ProtNLM"/>
    </source>
</evidence>
<evidence type="ECO:0000259" key="3">
    <source>
        <dbReference type="Pfam" id="PF23550"/>
    </source>
</evidence>
<evidence type="ECO:0000313" key="5">
    <source>
        <dbReference type="Proteomes" id="UP001280581"/>
    </source>
</evidence>
<feature type="region of interest" description="Disordered" evidence="1">
    <location>
        <begin position="286"/>
        <end position="320"/>
    </location>
</feature>
<dbReference type="EMBL" id="WVTA01000003">
    <property type="protein sequence ID" value="KAK3215348.1"/>
    <property type="molecule type" value="Genomic_DNA"/>
</dbReference>
<dbReference type="InterPro" id="IPR024630">
    <property type="entry name" value="Stc1"/>
</dbReference>
<dbReference type="GO" id="GO:0019005">
    <property type="term" value="C:SCF ubiquitin ligase complex"/>
    <property type="evidence" value="ECO:0007669"/>
    <property type="project" value="TreeGrafter"/>
</dbReference>
<sequence>MPRKSKPQPYSSSQLKALERVRIPDKLKCDRCNKYKGHHGYSAKQLNDARYAFQNQGQSAKYKIKCQPCTGGQPVEIECTVCSVTKGLEAFAKVQRRKLDTAECYQCTEKRLDVAPYDEQKYLGENRRRAFSSHDESEFQPTIFDISASDTSSDWDESELEDNAAGGVSLSEGFERSLSITDDSNHVETLIGAEFNRGNQPSQNGGWQMVECQSQRSWHTPSGHSRTITNSTTTSHGFNRNAYGRPSAPSVQESHQSFSSSIAERSEVITMSANGKFAKIPAYVPPKEEWSSDEEDSDQSSASDNNDSDDDDDDDDDVDFPEYLYKKTNTLTKTLLHSLNHELNLANMSARRGRGAGRATGIRGPHSALTDFLAVSILVADPLAGINANNCKANNISAQEIRDSYRQRQQQAEAELEEDVEAEDNGEGPSNANDEEDEPAESSTMAAERTRKRKRNQEEAIAKIKKGKAAKKNAKKKKGSDDESDFDDVMDMYKKAKPLPGQLENCELCDKRFTVTPYSKAGPDGGLLCTKCGKEMAKEVKATEKASKPVVRRGRRKIESNRLDGLTFRGAKTLQQLCIDTLAKHADDIEELGDMPETIMKKLSEIFSKKRAMKSNTFKLFLQPDLDVVAIHEAAYLETEDFNQIFAVVPHVKKLALRNCCQFKDENIDYMIEKAKQLVEIQLLGANLVSNDKWIELFIARGVDLKSLKLEWLDAAFDDQAVEALTTFCPNIERLKLERCKQLGPDSIDAIARLQHLQHLTLCYQKDIPRHRVVNLISSVGSTLRTLCLERFIDVENEDGPVDDLLDTIHNTCTQLSKLRFSENNECSDVGYVNLFSDWSNPPLRYIDLNSTRDIDNANPDGPEATIGLGAVGFHALMQHSGTKLEYLDVSSCRHITHEMFAHVFSPEQTWPCLREINLSFCPVVDTAVVAGVFRSCPNIKKVVTFGCFEVQDVVVPRDIVLIGAPRAQDAIEQFGQVVMDFQKGFEGVENALEMNRIVPVMS</sequence>
<name>A0AAN6RK13_9PLEO</name>
<dbReference type="AlphaFoldDB" id="A0AAN6RK13"/>